<reference evidence="2" key="1">
    <citation type="submission" date="2021-12" db="EMBL/GenBank/DDBJ databases">
        <title>Convergent genome expansion in fungi linked to evolution of root-endophyte symbiosis.</title>
        <authorList>
            <consortium name="DOE Joint Genome Institute"/>
            <person name="Ke Y.-H."/>
            <person name="Bonito G."/>
            <person name="Liao H.-L."/>
            <person name="Looney B."/>
            <person name="Rojas-Flechas A."/>
            <person name="Nash J."/>
            <person name="Hameed K."/>
            <person name="Schadt C."/>
            <person name="Martin F."/>
            <person name="Crous P.W."/>
            <person name="Miettinen O."/>
            <person name="Magnuson J.K."/>
            <person name="Labbe J."/>
            <person name="Jacobson D."/>
            <person name="Doktycz M.J."/>
            <person name="Veneault-Fourrey C."/>
            <person name="Kuo A."/>
            <person name="Mondo S."/>
            <person name="Calhoun S."/>
            <person name="Riley R."/>
            <person name="Ohm R."/>
            <person name="LaButti K."/>
            <person name="Andreopoulos B."/>
            <person name="Pangilinan J."/>
            <person name="Nolan M."/>
            <person name="Tritt A."/>
            <person name="Clum A."/>
            <person name="Lipzen A."/>
            <person name="Daum C."/>
            <person name="Barry K."/>
            <person name="Grigoriev I.V."/>
            <person name="Vilgalys R."/>
        </authorList>
    </citation>
    <scope>NUCLEOTIDE SEQUENCE</scope>
    <source>
        <strain evidence="2">PMI_201</strain>
    </source>
</reference>
<dbReference type="RefSeq" id="XP_046069720.1">
    <property type="nucleotide sequence ID" value="XM_046209963.1"/>
</dbReference>
<dbReference type="Pfam" id="PF08242">
    <property type="entry name" value="Methyltransf_12"/>
    <property type="match status" value="1"/>
</dbReference>
<dbReference type="SUPFAM" id="SSF53335">
    <property type="entry name" value="S-adenosyl-L-methionine-dependent methyltransferases"/>
    <property type="match status" value="1"/>
</dbReference>
<feature type="domain" description="Methyltransferase type 12" evidence="1">
    <location>
        <begin position="84"/>
        <end position="178"/>
    </location>
</feature>
<evidence type="ECO:0000313" key="2">
    <source>
        <dbReference type="EMBL" id="KAH8694050.1"/>
    </source>
</evidence>
<comment type="caution">
    <text evidence="2">The sequence shown here is derived from an EMBL/GenBank/DDBJ whole genome shotgun (WGS) entry which is preliminary data.</text>
</comment>
<keyword evidence="2" id="KW-0489">Methyltransferase</keyword>
<name>A0AAD4KJV0_9EURO</name>
<protein>
    <submittedName>
        <fullName evidence="2">S-adenosyl-L-methionine-dependent methyltransferase</fullName>
    </submittedName>
</protein>
<dbReference type="GO" id="GO:0008168">
    <property type="term" value="F:methyltransferase activity"/>
    <property type="evidence" value="ECO:0007669"/>
    <property type="project" value="UniProtKB-KW"/>
</dbReference>
<dbReference type="Gene3D" id="3.40.50.150">
    <property type="entry name" value="Vaccinia Virus protein VP39"/>
    <property type="match status" value="1"/>
</dbReference>
<evidence type="ECO:0000313" key="3">
    <source>
        <dbReference type="Proteomes" id="UP001201262"/>
    </source>
</evidence>
<proteinExistence type="predicted"/>
<dbReference type="AlphaFoldDB" id="A0AAD4KJV0"/>
<accession>A0AAD4KJV0</accession>
<keyword evidence="2" id="KW-0808">Transferase</keyword>
<dbReference type="InterPro" id="IPR029063">
    <property type="entry name" value="SAM-dependent_MTases_sf"/>
</dbReference>
<dbReference type="EMBL" id="JAJTJA010000009">
    <property type="protein sequence ID" value="KAH8694050.1"/>
    <property type="molecule type" value="Genomic_DNA"/>
</dbReference>
<gene>
    <name evidence="2" type="ORF">BGW36DRAFT_215208</name>
</gene>
<organism evidence="2 3">
    <name type="scientific">Talaromyces proteolyticus</name>
    <dbReference type="NCBI Taxonomy" id="1131652"/>
    <lineage>
        <taxon>Eukaryota</taxon>
        <taxon>Fungi</taxon>
        <taxon>Dikarya</taxon>
        <taxon>Ascomycota</taxon>
        <taxon>Pezizomycotina</taxon>
        <taxon>Eurotiomycetes</taxon>
        <taxon>Eurotiomycetidae</taxon>
        <taxon>Eurotiales</taxon>
        <taxon>Trichocomaceae</taxon>
        <taxon>Talaromyces</taxon>
        <taxon>Talaromyces sect. Bacilispori</taxon>
    </lineage>
</organism>
<sequence>MASAHNAAGHDHIDSDPGPLYQEPWIRKLLQQIQICLQMNSDWLGIDLSRPQRILDYACGNGTVSSVRSATTNPSHFRAIAVDTSKALLPAFPKATFQGIDIATSQVRRYNDEATKLLGEPHHRMFAIQGDLYDPQAVLNEARWSGFDASIISFALHHTKDPVDMLTRLRQRVRSGGTVVVLDFLRQSPDTAQHAEGKDQKYHAEDMVKLTQGMKIWPGFTMQDIHADMTSGGCVNVDVKVFPEPVEGPEELQGYGRIFIAKATVP</sequence>
<dbReference type="GeneID" id="70240250"/>
<keyword evidence="3" id="KW-1185">Reference proteome</keyword>
<evidence type="ECO:0000259" key="1">
    <source>
        <dbReference type="Pfam" id="PF08242"/>
    </source>
</evidence>
<dbReference type="Proteomes" id="UP001201262">
    <property type="component" value="Unassembled WGS sequence"/>
</dbReference>
<dbReference type="InterPro" id="IPR013217">
    <property type="entry name" value="Methyltransf_12"/>
</dbReference>
<dbReference type="GO" id="GO:0032259">
    <property type="term" value="P:methylation"/>
    <property type="evidence" value="ECO:0007669"/>
    <property type="project" value="UniProtKB-KW"/>
</dbReference>